<accession>A0A6J4PT95</accession>
<reference evidence="2" key="1">
    <citation type="submission" date="2020-02" db="EMBL/GenBank/DDBJ databases">
        <authorList>
            <person name="Meier V. D."/>
        </authorList>
    </citation>
    <scope>NUCLEOTIDE SEQUENCE</scope>
    <source>
        <strain evidence="2">AVDCRST_MAG15</strain>
    </source>
</reference>
<gene>
    <name evidence="2" type="ORF">AVDCRST_MAG15-2327</name>
</gene>
<dbReference type="EMBL" id="CADCUU010000347">
    <property type="protein sequence ID" value="CAA9423255.1"/>
    <property type="molecule type" value="Genomic_DNA"/>
</dbReference>
<feature type="non-terminal residue" evidence="2">
    <location>
        <position position="1"/>
    </location>
</feature>
<sequence length="42" mass="4404">DHPHQPPRVPCGNRRGRRPSSICRPGAGGSGASAHHRDDGPP</sequence>
<feature type="non-terminal residue" evidence="2">
    <location>
        <position position="42"/>
    </location>
</feature>
<dbReference type="AlphaFoldDB" id="A0A6J4PT95"/>
<evidence type="ECO:0000256" key="1">
    <source>
        <dbReference type="SAM" id="MobiDB-lite"/>
    </source>
</evidence>
<name>A0A6J4PT95_9RHOB</name>
<organism evidence="2">
    <name type="scientific">uncultured Rubellimicrobium sp</name>
    <dbReference type="NCBI Taxonomy" id="543078"/>
    <lineage>
        <taxon>Bacteria</taxon>
        <taxon>Pseudomonadati</taxon>
        <taxon>Pseudomonadota</taxon>
        <taxon>Alphaproteobacteria</taxon>
        <taxon>Rhodobacterales</taxon>
        <taxon>Roseobacteraceae</taxon>
        <taxon>Rubellimicrobium</taxon>
        <taxon>environmental samples</taxon>
    </lineage>
</organism>
<protein>
    <submittedName>
        <fullName evidence="2">Uncharacterized protein</fullName>
    </submittedName>
</protein>
<feature type="region of interest" description="Disordered" evidence="1">
    <location>
        <begin position="1"/>
        <end position="42"/>
    </location>
</feature>
<proteinExistence type="predicted"/>
<evidence type="ECO:0000313" key="2">
    <source>
        <dbReference type="EMBL" id="CAA9423255.1"/>
    </source>
</evidence>